<reference evidence="1 2" key="1">
    <citation type="submission" date="2021-05" db="EMBL/GenBank/DDBJ databases">
        <title>Draft Whole Genome Sequencing Of Biosensor Chromobacterium violaceum Strain CV026 Reveals A Regulatory RNA In Chromobacterium violaceum Phenotype Regulatory Network.</title>
        <authorList>
            <person name="Hong K.W."/>
            <person name="Chan K.G."/>
            <person name="Chang C.-Y."/>
        </authorList>
    </citation>
    <scope>NUCLEOTIDE SEQUENCE [LARGE SCALE GENOMIC DNA]</scope>
    <source>
        <strain evidence="1 2">ATCC 31532</strain>
    </source>
</reference>
<gene>
    <name evidence="1" type="ORF">KIF53_18560</name>
</gene>
<dbReference type="Proteomes" id="UP000711178">
    <property type="component" value="Unassembled WGS sequence"/>
</dbReference>
<protein>
    <submittedName>
        <fullName evidence="1">Uncharacterized protein</fullName>
    </submittedName>
</protein>
<name>A0ABS7FK17_9NEIS</name>
<dbReference type="GeneID" id="89684396"/>
<evidence type="ECO:0000313" key="1">
    <source>
        <dbReference type="EMBL" id="MBW8289644.1"/>
    </source>
</evidence>
<organism evidence="1 2">
    <name type="scientific">Chromobacterium subtsugae</name>
    <dbReference type="NCBI Taxonomy" id="251747"/>
    <lineage>
        <taxon>Bacteria</taxon>
        <taxon>Pseudomonadati</taxon>
        <taxon>Pseudomonadota</taxon>
        <taxon>Betaproteobacteria</taxon>
        <taxon>Neisseriales</taxon>
        <taxon>Chromobacteriaceae</taxon>
        <taxon>Chromobacterium</taxon>
    </lineage>
</organism>
<accession>A0ABS7FK17</accession>
<dbReference type="EMBL" id="JAHDTB010000020">
    <property type="protein sequence ID" value="MBW8289644.1"/>
    <property type="molecule type" value="Genomic_DNA"/>
</dbReference>
<keyword evidence="2" id="KW-1185">Reference proteome</keyword>
<proteinExistence type="predicted"/>
<evidence type="ECO:0000313" key="2">
    <source>
        <dbReference type="Proteomes" id="UP000711178"/>
    </source>
</evidence>
<dbReference type="RefSeq" id="WP_146008366.1">
    <property type="nucleotide sequence ID" value="NZ_CP142381.1"/>
</dbReference>
<comment type="caution">
    <text evidence="1">The sequence shown here is derived from an EMBL/GenBank/DDBJ whole genome shotgun (WGS) entry which is preliminary data.</text>
</comment>
<sequence>MNSHTSARPQCGLYLGIIFSMLNCYQLNTVEAAAQRQGDALALAWMESSFQFSYHPWRNTMQALLQHVLPASVGEWLTPPAGFDSLAKVQQVRVDGRSAWHLRYEREDGLNTGLGGEHFSLLIAEEGGLLGATHFAQDLISAALPDEREAYRHAVAYLDEHAPDLIDGLSLQWIKPHGEMFLVDDGHGGKSARTLTGMKVKCRNSKDGRYFWVIVGAQGQVLTFERDVVWDFLRAQRQTEKWLHDSWVAERLTA</sequence>